<evidence type="ECO:0000313" key="3">
    <source>
        <dbReference type="EMBL" id="KAB1212578.1"/>
    </source>
</evidence>
<dbReference type="EMBL" id="RXIC02000023">
    <property type="protein sequence ID" value="KAB1212578.1"/>
    <property type="molecule type" value="Genomic_DNA"/>
</dbReference>
<feature type="compositionally biased region" description="Basic and acidic residues" evidence="1">
    <location>
        <begin position="175"/>
        <end position="204"/>
    </location>
</feature>
<feature type="compositionally biased region" description="Basic and acidic residues" evidence="1">
    <location>
        <begin position="243"/>
        <end position="264"/>
    </location>
</feature>
<feature type="region of interest" description="Disordered" evidence="1">
    <location>
        <begin position="228"/>
        <end position="264"/>
    </location>
</feature>
<evidence type="ECO:0000313" key="4">
    <source>
        <dbReference type="Proteomes" id="UP000516437"/>
    </source>
</evidence>
<feature type="compositionally biased region" description="Low complexity" evidence="1">
    <location>
        <begin position="233"/>
        <end position="242"/>
    </location>
</feature>
<feature type="compositionally biased region" description="Low complexity" evidence="1">
    <location>
        <begin position="431"/>
        <end position="459"/>
    </location>
</feature>
<accession>A0A6A1VL91</accession>
<feature type="region of interest" description="Disordered" evidence="1">
    <location>
        <begin position="354"/>
        <end position="508"/>
    </location>
</feature>
<sequence>MIFIILGPYGESVYAPWGRMSFVHGTYIGGEVAEAGRFDPDYLSVTHLWKFVKEDLKYHEPVDLWCKFDGEPFERGINSLESDADVLKIIERIERDAEVADESPLGEREELPDQWPHGIFEDSVHEEWVFGAMHDDGQRDDPDELDADELDAEELDRELSDFDESDDEEAELFEDTPRVDADAMDSAVRKNEEKAQGKRPIVDDNAHAEARKASMEWFAHKSACGADVDDPIVSDTEVSESTSEGHESDSDGPNRRKSKEFHEEELKGRVHLERGLKFRDFGVFKEALKIFGRHLLRGQGRENGESVYAPWGKMSFVHGTYIGGEVAEAGRFDPDYLSVTHLWKFVKEDLKYHEPRDDPDELDADELDAEELDRELSDFDESDDEEAELFEDTPRVDADAMDSAGLLQKSGEARTSTKAVGQSKGKRQKSQTQQATEAEGQTQPQVRRTPRQRTVTQTQASQPSPSLTEPVQSFSKKKRNSPTKKGEGGSQPILLRRSPRKKGETAKK</sequence>
<feature type="compositionally biased region" description="Acidic residues" evidence="1">
    <location>
        <begin position="357"/>
        <end position="391"/>
    </location>
</feature>
<gene>
    <name evidence="3" type="ORF">CJ030_MR5G023522</name>
</gene>
<feature type="domain" description="PB1-like" evidence="2">
    <location>
        <begin position="26"/>
        <end position="99"/>
    </location>
</feature>
<dbReference type="InterPro" id="IPR058594">
    <property type="entry name" value="PB1-like_dom_pln"/>
</dbReference>
<dbReference type="AlphaFoldDB" id="A0A6A1VL91"/>
<evidence type="ECO:0000256" key="1">
    <source>
        <dbReference type="SAM" id="MobiDB-lite"/>
    </source>
</evidence>
<organism evidence="3 4">
    <name type="scientific">Morella rubra</name>
    <name type="common">Chinese bayberry</name>
    <dbReference type="NCBI Taxonomy" id="262757"/>
    <lineage>
        <taxon>Eukaryota</taxon>
        <taxon>Viridiplantae</taxon>
        <taxon>Streptophyta</taxon>
        <taxon>Embryophyta</taxon>
        <taxon>Tracheophyta</taxon>
        <taxon>Spermatophyta</taxon>
        <taxon>Magnoliopsida</taxon>
        <taxon>eudicotyledons</taxon>
        <taxon>Gunneridae</taxon>
        <taxon>Pentapetalae</taxon>
        <taxon>rosids</taxon>
        <taxon>fabids</taxon>
        <taxon>Fagales</taxon>
        <taxon>Myricaceae</taxon>
        <taxon>Morella</taxon>
    </lineage>
</organism>
<dbReference type="Pfam" id="PF26130">
    <property type="entry name" value="PB1-like"/>
    <property type="match status" value="1"/>
</dbReference>
<feature type="region of interest" description="Disordered" evidence="1">
    <location>
        <begin position="158"/>
        <end position="204"/>
    </location>
</feature>
<feature type="compositionally biased region" description="Polar residues" evidence="1">
    <location>
        <begin position="460"/>
        <end position="474"/>
    </location>
</feature>
<dbReference type="Proteomes" id="UP000516437">
    <property type="component" value="Chromosome 5"/>
</dbReference>
<evidence type="ECO:0000259" key="2">
    <source>
        <dbReference type="Pfam" id="PF26130"/>
    </source>
</evidence>
<reference evidence="3 4" key="1">
    <citation type="journal article" date="2019" name="Plant Biotechnol. J.">
        <title>The red bayberry genome and genetic basis of sex determination.</title>
        <authorList>
            <person name="Jia H.M."/>
            <person name="Jia H.J."/>
            <person name="Cai Q.L."/>
            <person name="Wang Y."/>
            <person name="Zhao H.B."/>
            <person name="Yang W.F."/>
            <person name="Wang G.Y."/>
            <person name="Li Y.H."/>
            <person name="Zhan D.L."/>
            <person name="Shen Y.T."/>
            <person name="Niu Q.F."/>
            <person name="Chang L."/>
            <person name="Qiu J."/>
            <person name="Zhao L."/>
            <person name="Xie H.B."/>
            <person name="Fu W.Y."/>
            <person name="Jin J."/>
            <person name="Li X.W."/>
            <person name="Jiao Y."/>
            <person name="Zhou C.C."/>
            <person name="Tu T."/>
            <person name="Chai C.Y."/>
            <person name="Gao J.L."/>
            <person name="Fan L.J."/>
            <person name="van de Weg E."/>
            <person name="Wang J.Y."/>
            <person name="Gao Z.S."/>
        </authorList>
    </citation>
    <scope>NUCLEOTIDE SEQUENCE [LARGE SCALE GENOMIC DNA]</scope>
    <source>
        <tissue evidence="3">Leaves</tissue>
    </source>
</reference>
<feature type="compositionally biased region" description="Acidic residues" evidence="1">
    <location>
        <begin position="158"/>
        <end position="174"/>
    </location>
</feature>
<proteinExistence type="predicted"/>
<protein>
    <recommendedName>
        <fullName evidence="2">PB1-like domain-containing protein</fullName>
    </recommendedName>
</protein>
<comment type="caution">
    <text evidence="3">The sequence shown here is derived from an EMBL/GenBank/DDBJ whole genome shotgun (WGS) entry which is preliminary data.</text>
</comment>
<name>A0A6A1VL91_9ROSI</name>
<keyword evidence="4" id="KW-1185">Reference proteome</keyword>